<evidence type="ECO:0000256" key="1">
    <source>
        <dbReference type="ARBA" id="ARBA00022737"/>
    </source>
</evidence>
<dbReference type="OrthoDB" id="5460021at2"/>
<keyword evidence="4" id="KW-1185">Reference proteome</keyword>
<feature type="transmembrane region" description="Helical" evidence="2">
    <location>
        <begin position="62"/>
        <end position="90"/>
    </location>
</feature>
<evidence type="ECO:0000256" key="2">
    <source>
        <dbReference type="SAM" id="Phobius"/>
    </source>
</evidence>
<feature type="transmembrane region" description="Helical" evidence="2">
    <location>
        <begin position="21"/>
        <end position="42"/>
    </location>
</feature>
<dbReference type="AlphaFoldDB" id="E1JV90"/>
<feature type="transmembrane region" description="Helical" evidence="2">
    <location>
        <begin position="143"/>
        <end position="165"/>
    </location>
</feature>
<keyword evidence="2" id="KW-0812">Transmembrane</keyword>
<keyword evidence="2" id="KW-1133">Transmembrane helix</keyword>
<feature type="transmembrane region" description="Helical" evidence="2">
    <location>
        <begin position="228"/>
        <end position="246"/>
    </location>
</feature>
<dbReference type="SUPFAM" id="SSF141571">
    <property type="entry name" value="Pentapeptide repeat-like"/>
    <property type="match status" value="1"/>
</dbReference>
<reference evidence="3 4" key="1">
    <citation type="submission" date="2010-08" db="EMBL/GenBank/DDBJ databases">
        <title>The draft genome of Desulfovibrio fructosovorans JJ.</title>
        <authorList>
            <consortium name="US DOE Joint Genome Institute (JGI-PGF)"/>
            <person name="Lucas S."/>
            <person name="Copeland A."/>
            <person name="Lapidus A."/>
            <person name="Cheng J.-F."/>
            <person name="Bruce D."/>
            <person name="Goodwin L."/>
            <person name="Pitluck S."/>
            <person name="Land M.L."/>
            <person name="Hauser L."/>
            <person name="Chang Y.-J."/>
            <person name="Jeffries C."/>
            <person name="Wall J.D."/>
            <person name="Stahl D.A."/>
            <person name="Arkin A.P."/>
            <person name="Dehal P."/>
            <person name="Stolyar S.M."/>
            <person name="Hazen T.C."/>
            <person name="Woyke T.J."/>
        </authorList>
    </citation>
    <scope>NUCLEOTIDE SEQUENCE [LARGE SCALE GENOMIC DNA]</scope>
    <source>
        <strain evidence="3 4">JJ</strain>
    </source>
</reference>
<protein>
    <submittedName>
        <fullName evidence="3">Pentapeptide repeat protein</fullName>
    </submittedName>
</protein>
<dbReference type="STRING" id="596151.DesfrDRAFT_1539"/>
<dbReference type="InterPro" id="IPR001646">
    <property type="entry name" value="5peptide_repeat"/>
</dbReference>
<gene>
    <name evidence="3" type="ORF">DesfrDRAFT_1539</name>
</gene>
<dbReference type="eggNOG" id="COG1357">
    <property type="taxonomic scope" value="Bacteria"/>
</dbReference>
<dbReference type="PANTHER" id="PTHR47485">
    <property type="entry name" value="THYLAKOID LUMENAL 17.4 KDA PROTEIN, CHLOROPLASTIC"/>
    <property type="match status" value="1"/>
</dbReference>
<organism evidence="3 4">
    <name type="scientific">Solidesulfovibrio fructosivorans JJ]</name>
    <dbReference type="NCBI Taxonomy" id="596151"/>
    <lineage>
        <taxon>Bacteria</taxon>
        <taxon>Pseudomonadati</taxon>
        <taxon>Thermodesulfobacteriota</taxon>
        <taxon>Desulfovibrionia</taxon>
        <taxon>Desulfovibrionales</taxon>
        <taxon>Desulfovibrionaceae</taxon>
        <taxon>Solidesulfovibrio</taxon>
    </lineage>
</organism>
<evidence type="ECO:0000313" key="4">
    <source>
        <dbReference type="Proteomes" id="UP000006250"/>
    </source>
</evidence>
<dbReference type="EMBL" id="AECZ01000008">
    <property type="protein sequence ID" value="EFL51684.1"/>
    <property type="molecule type" value="Genomic_DNA"/>
</dbReference>
<dbReference type="RefSeq" id="WP_005992660.1">
    <property type="nucleotide sequence ID" value="NZ_AECZ01000008.1"/>
</dbReference>
<keyword evidence="1" id="KW-0677">Repeat</keyword>
<name>E1JV90_SOLFR</name>
<dbReference type="PANTHER" id="PTHR47485:SF1">
    <property type="entry name" value="THYLAKOID LUMENAL 17.4 KDA PROTEIN, CHLOROPLASTIC"/>
    <property type="match status" value="1"/>
</dbReference>
<dbReference type="Gene3D" id="2.160.20.80">
    <property type="entry name" value="E3 ubiquitin-protein ligase SopA"/>
    <property type="match status" value="1"/>
</dbReference>
<dbReference type="Pfam" id="PF00805">
    <property type="entry name" value="Pentapeptide"/>
    <property type="match status" value="3"/>
</dbReference>
<dbReference type="Proteomes" id="UP000006250">
    <property type="component" value="Unassembled WGS sequence"/>
</dbReference>
<keyword evidence="2" id="KW-0472">Membrane</keyword>
<proteinExistence type="predicted"/>
<comment type="caution">
    <text evidence="3">The sequence shown here is derived from an EMBL/GenBank/DDBJ whole genome shotgun (WGS) entry which is preliminary data.</text>
</comment>
<feature type="transmembrane region" description="Helical" evidence="2">
    <location>
        <begin position="171"/>
        <end position="191"/>
    </location>
</feature>
<sequence length="692" mass="79036">MAECSTKHLDELREAIHRDSVLIFTHFLAYLAILIYFFIALLGTNDEAILRETAKDIPFINITIPFFWFFTLGPCFIAMMHINLLINYYYISKKTYGYKKYLSSFNSTEHQQQQHLDLYSYFLFTSFIIDTEMSPILKMLIRIILWIFNIIFPWTILFLFQAVSLPYHSNVFITVQRLAILIDVIITLRLIPDITSGVFGNYPTLKEWKKNKGEFIKKTYAVLKKSMVVFYLGILFIILSTFFLTIQGEFVDHFRNDILTYIDKRLNVCSSILDPITSIFIDKKAAECKTAGTKYKHSSSFITFLDTISQRNIDIQYAILSLPDKNVNKIFRCQNEYPETNCADEIAKQINQKHLDLRGRNLENSNFKFSLLSSTLFIGANLSGSNMQKAHAQYSYFIHARLENVDLNNGCLKHANFKSANLKNVNLKNANLQYADLTEANLEGANLEDADLQGAILDGANLCGANLRNSKLTGATLINTALYGADLFNANLDITYIKNSTFNGSNIQLTSFEGSLIDDTLFELTNIKNASFYLATIEELNTTGSHINMEQQSTCCPCNNKYIKNTDIDQQQIKTIIANILTSISDSKKKELVELRLQGIQSDIQRENITLSFKGPCRNDPKKCKKLTELLDAILKEHPRGERYMTILREKLKNCCANSDILLTEQPSSYPSITYPPLFYFPMCPANGDLQN</sequence>
<evidence type="ECO:0000313" key="3">
    <source>
        <dbReference type="EMBL" id="EFL51684.1"/>
    </source>
</evidence>
<accession>E1JV90</accession>